<keyword evidence="3" id="KW-1185">Reference proteome</keyword>
<dbReference type="OrthoDB" id="5966436at2"/>
<organism evidence="2 3">
    <name type="scientific">Montanilutibacter psychrotolerans</name>
    <dbReference type="NCBI Taxonomy" id="1327343"/>
    <lineage>
        <taxon>Bacteria</taxon>
        <taxon>Pseudomonadati</taxon>
        <taxon>Pseudomonadota</taxon>
        <taxon>Gammaproteobacteria</taxon>
        <taxon>Lysobacterales</taxon>
        <taxon>Lysobacteraceae</taxon>
        <taxon>Montanilutibacter</taxon>
    </lineage>
</organism>
<dbReference type="RefSeq" id="WP_123088148.1">
    <property type="nucleotide sequence ID" value="NZ_RIBS01000004.1"/>
</dbReference>
<sequence length="109" mass="11879">MTETVLLDINPILLERVRRIAATREWGLQHTLLYLLEQGIYSCERGKSGRFDDSDADALQAAIAALEGIPSSPGFSLIGKVEAPAQVVPEKLPGYDGPEFPDFPEIPKG</sequence>
<protein>
    <submittedName>
        <fullName evidence="2">Uncharacterized protein</fullName>
    </submittedName>
</protein>
<comment type="caution">
    <text evidence="2">The sequence shown here is derived from an EMBL/GenBank/DDBJ whole genome shotgun (WGS) entry which is preliminary data.</text>
</comment>
<dbReference type="Proteomes" id="UP000267049">
    <property type="component" value="Unassembled WGS sequence"/>
</dbReference>
<feature type="region of interest" description="Disordered" evidence="1">
    <location>
        <begin position="90"/>
        <end position="109"/>
    </location>
</feature>
<gene>
    <name evidence="2" type="ORF">EER27_11100</name>
</gene>
<name>A0A3M8SRC5_9GAMM</name>
<accession>A0A3M8SRC5</accession>
<evidence type="ECO:0000313" key="3">
    <source>
        <dbReference type="Proteomes" id="UP000267049"/>
    </source>
</evidence>
<dbReference type="AlphaFoldDB" id="A0A3M8SRC5"/>
<evidence type="ECO:0000313" key="2">
    <source>
        <dbReference type="EMBL" id="RNF83891.1"/>
    </source>
</evidence>
<evidence type="ECO:0000256" key="1">
    <source>
        <dbReference type="SAM" id="MobiDB-lite"/>
    </source>
</evidence>
<reference evidence="2 3" key="1">
    <citation type="submission" date="2018-11" db="EMBL/GenBank/DDBJ databases">
        <title>Lysobacter cryohumiis sp. nov., isolated from soil in the Tianshan Mountains, Xinjiang, China.</title>
        <authorList>
            <person name="Luo Y."/>
            <person name="Sheng H."/>
        </authorList>
    </citation>
    <scope>NUCLEOTIDE SEQUENCE [LARGE SCALE GENOMIC DNA]</scope>
    <source>
        <strain evidence="2 3">ZS60</strain>
    </source>
</reference>
<proteinExistence type="predicted"/>
<dbReference type="EMBL" id="RIBS01000004">
    <property type="protein sequence ID" value="RNF83891.1"/>
    <property type="molecule type" value="Genomic_DNA"/>
</dbReference>